<gene>
    <name evidence="1" type="ORF">A6K76_10445</name>
</gene>
<keyword evidence="2" id="KW-1185">Reference proteome</keyword>
<evidence type="ECO:0000313" key="2">
    <source>
        <dbReference type="Proteomes" id="UP000093482"/>
    </source>
</evidence>
<accession>A0A1C0YV22</accession>
<name>A0A1C0YV22_9BACL</name>
<sequence length="113" mass="13616">MTNITPEQLYEYGRTEKKEFLKRWGYWPCSIAEYNDVSLYCVKLYFQQRSTKEIVKLLKEQFDADYEINDIENSYVHLHCLYEREDMGGQLSLDLKLATLLNRYETCEVHWLG</sequence>
<protein>
    <submittedName>
        <fullName evidence="1">Uncharacterized protein</fullName>
    </submittedName>
</protein>
<dbReference type="Proteomes" id="UP000093482">
    <property type="component" value="Unassembled WGS sequence"/>
</dbReference>
<organism evidence="1 2">
    <name type="scientific">Caryophanon latum</name>
    <dbReference type="NCBI Taxonomy" id="33977"/>
    <lineage>
        <taxon>Bacteria</taxon>
        <taxon>Bacillati</taxon>
        <taxon>Bacillota</taxon>
        <taxon>Bacilli</taxon>
        <taxon>Bacillales</taxon>
        <taxon>Caryophanaceae</taxon>
        <taxon>Caryophanon</taxon>
    </lineage>
</organism>
<reference evidence="1 2" key="1">
    <citation type="submission" date="2016-07" db="EMBL/GenBank/DDBJ databases">
        <title>Caryophanon latum genome sequencing.</title>
        <authorList>
            <person name="Verma A."/>
            <person name="Pal Y."/>
            <person name="Krishnamurthi S."/>
        </authorList>
    </citation>
    <scope>NUCLEOTIDE SEQUENCE [LARGE SCALE GENOMIC DNA]</scope>
    <source>
        <strain evidence="1 2">DSM 14151</strain>
    </source>
</reference>
<evidence type="ECO:0000313" key="1">
    <source>
        <dbReference type="EMBL" id="OCS90981.1"/>
    </source>
</evidence>
<comment type="caution">
    <text evidence="1">The sequence shown here is derived from an EMBL/GenBank/DDBJ whole genome shotgun (WGS) entry which is preliminary data.</text>
</comment>
<dbReference type="AlphaFoldDB" id="A0A1C0YV22"/>
<dbReference type="EMBL" id="MATO01000032">
    <property type="protein sequence ID" value="OCS90981.1"/>
    <property type="molecule type" value="Genomic_DNA"/>
</dbReference>
<proteinExistence type="predicted"/>
<dbReference type="RefSeq" id="WP_066463940.1">
    <property type="nucleotide sequence ID" value="NZ_MATO01000032.1"/>
</dbReference>